<dbReference type="EMBL" id="GL732706">
    <property type="protein sequence ID" value="EFX66363.1"/>
    <property type="molecule type" value="Genomic_DNA"/>
</dbReference>
<dbReference type="HOGENOM" id="CLU_2225832_0_0_1"/>
<dbReference type="Proteomes" id="UP000000305">
    <property type="component" value="Unassembled WGS sequence"/>
</dbReference>
<protein>
    <submittedName>
        <fullName evidence="1">Uncharacterized protein</fullName>
    </submittedName>
</protein>
<organism evidence="1 2">
    <name type="scientific">Daphnia pulex</name>
    <name type="common">Water flea</name>
    <dbReference type="NCBI Taxonomy" id="6669"/>
    <lineage>
        <taxon>Eukaryota</taxon>
        <taxon>Metazoa</taxon>
        <taxon>Ecdysozoa</taxon>
        <taxon>Arthropoda</taxon>
        <taxon>Crustacea</taxon>
        <taxon>Branchiopoda</taxon>
        <taxon>Diplostraca</taxon>
        <taxon>Cladocera</taxon>
        <taxon>Anomopoda</taxon>
        <taxon>Daphniidae</taxon>
        <taxon>Daphnia</taxon>
    </lineage>
</organism>
<keyword evidence="2" id="KW-1185">Reference proteome</keyword>
<sequence length="106" mass="12663">MSTPKKMKYAPAVAENEALVTAVTIKLRKVLNFRAKLRMYTDYDRQHHFTEDWIQGSKEEIEEEEIVKRFEYSKWLEEAATRKQLVELTGRLANLEEKEKDMLDFH</sequence>
<gene>
    <name evidence="1" type="ORF">DAPPUDRAFT_263294</name>
</gene>
<accession>E9HPH2</accession>
<dbReference type="KEGG" id="dpx:DAPPUDRAFT_263294"/>
<proteinExistence type="predicted"/>
<evidence type="ECO:0000313" key="1">
    <source>
        <dbReference type="EMBL" id="EFX66363.1"/>
    </source>
</evidence>
<dbReference type="InParanoid" id="E9HPH2"/>
<dbReference type="AlphaFoldDB" id="E9HPH2"/>
<evidence type="ECO:0000313" key="2">
    <source>
        <dbReference type="Proteomes" id="UP000000305"/>
    </source>
</evidence>
<name>E9HPH2_DAPPU</name>
<reference evidence="1 2" key="1">
    <citation type="journal article" date="2011" name="Science">
        <title>The ecoresponsive genome of Daphnia pulex.</title>
        <authorList>
            <person name="Colbourne J.K."/>
            <person name="Pfrender M.E."/>
            <person name="Gilbert D."/>
            <person name="Thomas W.K."/>
            <person name="Tucker A."/>
            <person name="Oakley T.H."/>
            <person name="Tokishita S."/>
            <person name="Aerts A."/>
            <person name="Arnold G.J."/>
            <person name="Basu M.K."/>
            <person name="Bauer D.J."/>
            <person name="Caceres C.E."/>
            <person name="Carmel L."/>
            <person name="Casola C."/>
            <person name="Choi J.H."/>
            <person name="Detter J.C."/>
            <person name="Dong Q."/>
            <person name="Dusheyko S."/>
            <person name="Eads B.D."/>
            <person name="Frohlich T."/>
            <person name="Geiler-Samerotte K.A."/>
            <person name="Gerlach D."/>
            <person name="Hatcher P."/>
            <person name="Jogdeo S."/>
            <person name="Krijgsveld J."/>
            <person name="Kriventseva E.V."/>
            <person name="Kultz D."/>
            <person name="Laforsch C."/>
            <person name="Lindquist E."/>
            <person name="Lopez J."/>
            <person name="Manak J.R."/>
            <person name="Muller J."/>
            <person name="Pangilinan J."/>
            <person name="Patwardhan R.P."/>
            <person name="Pitluck S."/>
            <person name="Pritham E.J."/>
            <person name="Rechtsteiner A."/>
            <person name="Rho M."/>
            <person name="Rogozin I.B."/>
            <person name="Sakarya O."/>
            <person name="Salamov A."/>
            <person name="Schaack S."/>
            <person name="Shapiro H."/>
            <person name="Shiga Y."/>
            <person name="Skalitzky C."/>
            <person name="Smith Z."/>
            <person name="Souvorov A."/>
            <person name="Sung W."/>
            <person name="Tang Z."/>
            <person name="Tsuchiya D."/>
            <person name="Tu H."/>
            <person name="Vos H."/>
            <person name="Wang M."/>
            <person name="Wolf Y.I."/>
            <person name="Yamagata H."/>
            <person name="Yamada T."/>
            <person name="Ye Y."/>
            <person name="Shaw J.R."/>
            <person name="Andrews J."/>
            <person name="Crease T.J."/>
            <person name="Tang H."/>
            <person name="Lucas S.M."/>
            <person name="Robertson H.M."/>
            <person name="Bork P."/>
            <person name="Koonin E.V."/>
            <person name="Zdobnov E.M."/>
            <person name="Grigoriev I.V."/>
            <person name="Lynch M."/>
            <person name="Boore J.L."/>
        </authorList>
    </citation>
    <scope>NUCLEOTIDE SEQUENCE [LARGE SCALE GENOMIC DNA]</scope>
</reference>